<gene>
    <name evidence="1" type="ORF">R3P38DRAFT_2546681</name>
</gene>
<protein>
    <recommendedName>
        <fullName evidence="3">Ribosomal protein S4</fullName>
    </recommendedName>
</protein>
<reference evidence="1 2" key="1">
    <citation type="journal article" date="2024" name="J Genomics">
        <title>Draft genome sequencing and assembly of Favolaschia claudopus CIRM-BRFM 2984 isolated from oak limbs.</title>
        <authorList>
            <person name="Navarro D."/>
            <person name="Drula E."/>
            <person name="Chaduli D."/>
            <person name="Cazenave R."/>
            <person name="Ahrendt S."/>
            <person name="Wang J."/>
            <person name="Lipzen A."/>
            <person name="Daum C."/>
            <person name="Barry K."/>
            <person name="Grigoriev I.V."/>
            <person name="Favel A."/>
            <person name="Rosso M.N."/>
            <person name="Martin F."/>
        </authorList>
    </citation>
    <scope>NUCLEOTIDE SEQUENCE [LARGE SCALE GENOMIC DNA]</scope>
    <source>
        <strain evidence="1 2">CIRM-BRFM 2984</strain>
    </source>
</reference>
<name>A0AAW0AJI8_9AGAR</name>
<proteinExistence type="predicted"/>
<dbReference type="AlphaFoldDB" id="A0AAW0AJI8"/>
<evidence type="ECO:0008006" key="3">
    <source>
        <dbReference type="Google" id="ProtNLM"/>
    </source>
</evidence>
<evidence type="ECO:0000313" key="2">
    <source>
        <dbReference type="Proteomes" id="UP001362999"/>
    </source>
</evidence>
<dbReference type="Proteomes" id="UP001362999">
    <property type="component" value="Unassembled WGS sequence"/>
</dbReference>
<accession>A0AAW0AJI8</accession>
<organism evidence="1 2">
    <name type="scientific">Favolaschia claudopus</name>
    <dbReference type="NCBI Taxonomy" id="2862362"/>
    <lineage>
        <taxon>Eukaryota</taxon>
        <taxon>Fungi</taxon>
        <taxon>Dikarya</taxon>
        <taxon>Basidiomycota</taxon>
        <taxon>Agaricomycotina</taxon>
        <taxon>Agaricomycetes</taxon>
        <taxon>Agaricomycetidae</taxon>
        <taxon>Agaricales</taxon>
        <taxon>Marasmiineae</taxon>
        <taxon>Mycenaceae</taxon>
        <taxon>Favolaschia</taxon>
    </lineage>
</organism>
<dbReference type="EMBL" id="JAWWNJ010000060">
    <property type="protein sequence ID" value="KAK7013213.1"/>
    <property type="molecule type" value="Genomic_DNA"/>
</dbReference>
<comment type="caution">
    <text evidence="1">The sequence shown here is derived from an EMBL/GenBank/DDBJ whole genome shotgun (WGS) entry which is preliminary data.</text>
</comment>
<keyword evidence="2" id="KW-1185">Reference proteome</keyword>
<sequence>MHNASLLKHWGPFPALSEFAGERMNGMLQKIKTNKKMEDMPLTMLRQMARRGRLEAQLSDGQLKAGALGQFSEILQPTIAASRKQAKPLSDLAVAKILKVSKELPEEDYELLLQYQRSKGQPWRSWLDLPQPHGALILPPAVLYSRHFKIGDHTFSRIKSRKKNSRIQFKDPEDSTTRCTGYIREIWQIPVHNYLQTFFLVEKYKPLALGAIQKTPYHSLNLFQATAVSTDPSNNFCIIEPHHILTHLTSYYRPKGTFGILKAILVICWALNRGRRA</sequence>
<evidence type="ECO:0000313" key="1">
    <source>
        <dbReference type="EMBL" id="KAK7013213.1"/>
    </source>
</evidence>